<feature type="compositionally biased region" description="Low complexity" evidence="1">
    <location>
        <begin position="70"/>
        <end position="81"/>
    </location>
</feature>
<feature type="region of interest" description="Disordered" evidence="1">
    <location>
        <begin position="139"/>
        <end position="164"/>
    </location>
</feature>
<feature type="compositionally biased region" description="Basic and acidic residues" evidence="1">
    <location>
        <begin position="1"/>
        <end position="11"/>
    </location>
</feature>
<keyword evidence="3" id="KW-1185">Reference proteome</keyword>
<feature type="compositionally biased region" description="Polar residues" evidence="1">
    <location>
        <begin position="25"/>
        <end position="34"/>
    </location>
</feature>
<accession>A0AAV4ZYF0</accession>
<gene>
    <name evidence="2" type="ORF">Clacol_000422</name>
</gene>
<reference evidence="2" key="1">
    <citation type="submission" date="2021-10" db="EMBL/GenBank/DDBJ databases">
        <title>De novo Genome Assembly of Clathrus columnatus (Basidiomycota, Fungi) Using Illumina and Nanopore Sequence Data.</title>
        <authorList>
            <person name="Ogiso-Tanaka E."/>
            <person name="Itagaki H."/>
            <person name="Hosoya T."/>
            <person name="Hosaka K."/>
        </authorList>
    </citation>
    <scope>NUCLEOTIDE SEQUENCE</scope>
    <source>
        <strain evidence="2">MO-923</strain>
    </source>
</reference>
<dbReference type="EMBL" id="BPWL01000001">
    <property type="protein sequence ID" value="GJJ06232.1"/>
    <property type="molecule type" value="Genomic_DNA"/>
</dbReference>
<comment type="caution">
    <text evidence="2">The sequence shown here is derived from an EMBL/GenBank/DDBJ whole genome shotgun (WGS) entry which is preliminary data.</text>
</comment>
<dbReference type="AlphaFoldDB" id="A0AAV4ZYF0"/>
<feature type="compositionally biased region" description="Low complexity" evidence="1">
    <location>
        <begin position="39"/>
        <end position="51"/>
    </location>
</feature>
<proteinExistence type="predicted"/>
<evidence type="ECO:0000256" key="1">
    <source>
        <dbReference type="SAM" id="MobiDB-lite"/>
    </source>
</evidence>
<sequence>MPLFGSKRDSSEDYDQQFHPGPTAGNGQNGNTSRFARRSGSIGSHTSGGSSDVHNDTGSRRGSLLTKFRSNNSLSNSPNTNAFAHDPAIKAARQKVTDAEHAESDADRALEMARGAVREARQHVKDLEAAAIQDTEGLLEAQESTKSSKKASDDEIIGTEPGGGGFGWLAPSGNFVKFVTLPRILQGLVQGPKIMSL</sequence>
<dbReference type="Proteomes" id="UP001050691">
    <property type="component" value="Unassembled WGS sequence"/>
</dbReference>
<evidence type="ECO:0000313" key="2">
    <source>
        <dbReference type="EMBL" id="GJJ06232.1"/>
    </source>
</evidence>
<protein>
    <submittedName>
        <fullName evidence="2">Uncharacterized protein</fullName>
    </submittedName>
</protein>
<evidence type="ECO:0000313" key="3">
    <source>
        <dbReference type="Proteomes" id="UP001050691"/>
    </source>
</evidence>
<feature type="region of interest" description="Disordered" evidence="1">
    <location>
        <begin position="1"/>
        <end position="84"/>
    </location>
</feature>
<name>A0AAV4ZYF0_9AGAM</name>
<organism evidence="2 3">
    <name type="scientific">Clathrus columnatus</name>
    <dbReference type="NCBI Taxonomy" id="1419009"/>
    <lineage>
        <taxon>Eukaryota</taxon>
        <taxon>Fungi</taxon>
        <taxon>Dikarya</taxon>
        <taxon>Basidiomycota</taxon>
        <taxon>Agaricomycotina</taxon>
        <taxon>Agaricomycetes</taxon>
        <taxon>Phallomycetidae</taxon>
        <taxon>Phallales</taxon>
        <taxon>Clathraceae</taxon>
        <taxon>Clathrus</taxon>
    </lineage>
</organism>